<accession>T0H0T8</accession>
<proteinExistence type="predicted"/>
<gene>
    <name evidence="1" type="ORF">L485_02070</name>
</gene>
<comment type="caution">
    <text evidence="1">The sequence shown here is derived from an EMBL/GenBank/DDBJ whole genome shotgun (WGS) entry which is preliminary data.</text>
</comment>
<name>T0H0T8_9SPHN</name>
<dbReference type="AlphaFoldDB" id="T0H0T8"/>
<dbReference type="PATRIC" id="fig|1114964.8.peg.4851"/>
<dbReference type="EMBL" id="ATIB01000023">
    <property type="protein sequence ID" value="EQB05718.1"/>
    <property type="molecule type" value="Genomic_DNA"/>
</dbReference>
<evidence type="ECO:0000313" key="1">
    <source>
        <dbReference type="EMBL" id="EQB05718.1"/>
    </source>
</evidence>
<protein>
    <submittedName>
        <fullName evidence="1">Uncharacterized protein</fullName>
    </submittedName>
</protein>
<dbReference type="Proteomes" id="UP000015524">
    <property type="component" value="Unassembled WGS sequence"/>
</dbReference>
<keyword evidence="2" id="KW-1185">Reference proteome</keyword>
<reference evidence="1 2" key="1">
    <citation type="journal article" date="2013" name="Genome Announc.">
        <title>Draft Genome Sequence of a Hexachlorocyclohexane-Degrading Bacterium, Sphingobium baderi Strain LL03T.</title>
        <authorList>
            <person name="Kaur J."/>
            <person name="Verma H."/>
            <person name="Tripathi C."/>
            <person name="Khurana J.P."/>
            <person name="Lal R."/>
        </authorList>
    </citation>
    <scope>NUCLEOTIDE SEQUENCE [LARGE SCALE GENOMIC DNA]</scope>
    <source>
        <strain evidence="1 2">LL03</strain>
    </source>
</reference>
<sequence length="41" mass="4794">MGFADEQFYVEQIATVERLPKWVVAQVAKDRTWCHETPSAR</sequence>
<organism evidence="1 2">
    <name type="scientific">Sphingobium baderi LL03</name>
    <dbReference type="NCBI Taxonomy" id="1114964"/>
    <lineage>
        <taxon>Bacteria</taxon>
        <taxon>Pseudomonadati</taxon>
        <taxon>Pseudomonadota</taxon>
        <taxon>Alphaproteobacteria</taxon>
        <taxon>Sphingomonadales</taxon>
        <taxon>Sphingomonadaceae</taxon>
        <taxon>Sphingobium</taxon>
    </lineage>
</organism>
<evidence type="ECO:0000313" key="2">
    <source>
        <dbReference type="Proteomes" id="UP000015524"/>
    </source>
</evidence>